<sequence>MFVRRSICTATCALLLAGCAPRVSEPELPAAATAAAFSRSGEAAPAERWWTAFDDRALDALVAEALRTNFDLQIAWERLREARAVVAGASASLFPEITGSAAAELVYPRGPDDALLSLALSASYELDLWGRLGSRVEAERYRARASLADYRTAALSLSAEIAQTWYRLLEARAQVLLLAEQVEANERVLRLLRSRFGSGQVRSVDLLRQQQLIEATRAQQASAVADVQVLLHQLSALVGRAPQRGVADLVGAELALSAVPASGPPANADADAAAATGADADVAADADADADAGSVEGAAEPDAAAARPAPEGPPLPPLPPLPATGVPGELLQRRPDVQRAYLSLLAADRDMAAAVSDRYPRLSLSASLGTRGSSASELFEGWFASLAANLLAPLFDGGARQAEVERTNAIKRQRLYAYGQTALLAFREVEDALVQEAQQRERIARLEEQARLARLTYEQLQIEYLNGLSDYIDVLTALTDEQQLRRELLLSRRALLEFRIALYRALAGGFETARESK</sequence>
<dbReference type="HOGENOM" id="CLU_012817_13_1_7"/>
<dbReference type="EMBL" id="CP001804">
    <property type="protein sequence ID" value="ACY17351.1"/>
    <property type="molecule type" value="Genomic_DNA"/>
</dbReference>
<gene>
    <name evidence="4" type="ordered locus">Hoch_4862</name>
</gene>
<keyword evidence="4" id="KW-0449">Lipoprotein</keyword>
<dbReference type="AlphaFoldDB" id="D0LTY7"/>
<comment type="similarity">
    <text evidence="1">Belongs to the outer membrane factor (OMF) (TC 1.B.17) family.</text>
</comment>
<protein>
    <submittedName>
        <fullName evidence="4">RND efflux system, outer membrane lipoprotein, NodT family</fullName>
    </submittedName>
</protein>
<feature type="compositionally biased region" description="Pro residues" evidence="3">
    <location>
        <begin position="310"/>
        <end position="322"/>
    </location>
</feature>
<dbReference type="InterPro" id="IPR010131">
    <property type="entry name" value="MdtP/NodT-like"/>
</dbReference>
<feature type="region of interest" description="Disordered" evidence="3">
    <location>
        <begin position="283"/>
        <end position="328"/>
    </location>
</feature>
<proteinExistence type="inferred from homology"/>
<dbReference type="GO" id="GO:0015562">
    <property type="term" value="F:efflux transmembrane transporter activity"/>
    <property type="evidence" value="ECO:0007669"/>
    <property type="project" value="InterPro"/>
</dbReference>
<dbReference type="Pfam" id="PF02321">
    <property type="entry name" value="OEP"/>
    <property type="match status" value="2"/>
</dbReference>
<dbReference type="STRING" id="502025.Hoch_4862"/>
<evidence type="ECO:0000256" key="3">
    <source>
        <dbReference type="SAM" id="MobiDB-lite"/>
    </source>
</evidence>
<dbReference type="OrthoDB" id="9783163at2"/>
<reference evidence="4 5" key="1">
    <citation type="journal article" date="2010" name="Stand. Genomic Sci.">
        <title>Complete genome sequence of Haliangium ochraceum type strain (SMP-2).</title>
        <authorList>
            <consortium name="US DOE Joint Genome Institute (JGI-PGF)"/>
            <person name="Ivanova N."/>
            <person name="Daum C."/>
            <person name="Lang E."/>
            <person name="Abt B."/>
            <person name="Kopitz M."/>
            <person name="Saunders E."/>
            <person name="Lapidus A."/>
            <person name="Lucas S."/>
            <person name="Glavina Del Rio T."/>
            <person name="Nolan M."/>
            <person name="Tice H."/>
            <person name="Copeland A."/>
            <person name="Cheng J.F."/>
            <person name="Chen F."/>
            <person name="Bruce D."/>
            <person name="Goodwin L."/>
            <person name="Pitluck S."/>
            <person name="Mavromatis K."/>
            <person name="Pati A."/>
            <person name="Mikhailova N."/>
            <person name="Chen A."/>
            <person name="Palaniappan K."/>
            <person name="Land M."/>
            <person name="Hauser L."/>
            <person name="Chang Y.J."/>
            <person name="Jeffries C.D."/>
            <person name="Detter J.C."/>
            <person name="Brettin T."/>
            <person name="Rohde M."/>
            <person name="Goker M."/>
            <person name="Bristow J."/>
            <person name="Markowitz V."/>
            <person name="Eisen J.A."/>
            <person name="Hugenholtz P."/>
            <person name="Kyrpides N.C."/>
            <person name="Klenk H.P."/>
        </authorList>
    </citation>
    <scope>NUCLEOTIDE SEQUENCE [LARGE SCALE GENOMIC DNA]</scope>
    <source>
        <strain evidence="5">DSM 14365 / CIP 107738 / JCM 11303 / AJ 13395 / SMP-2</strain>
    </source>
</reference>
<keyword evidence="2" id="KW-0175">Coiled coil</keyword>
<dbReference type="InterPro" id="IPR003423">
    <property type="entry name" value="OMP_efflux"/>
</dbReference>
<organism evidence="4 5">
    <name type="scientific">Haliangium ochraceum (strain DSM 14365 / JCM 11303 / SMP-2)</name>
    <dbReference type="NCBI Taxonomy" id="502025"/>
    <lineage>
        <taxon>Bacteria</taxon>
        <taxon>Pseudomonadati</taxon>
        <taxon>Myxococcota</taxon>
        <taxon>Polyangia</taxon>
        <taxon>Haliangiales</taxon>
        <taxon>Kofleriaceae</taxon>
        <taxon>Haliangium</taxon>
    </lineage>
</organism>
<dbReference type="PANTHER" id="PTHR30203:SF33">
    <property type="entry name" value="BLR4455 PROTEIN"/>
    <property type="match status" value="1"/>
</dbReference>
<dbReference type="PROSITE" id="PS51257">
    <property type="entry name" value="PROKAR_LIPOPROTEIN"/>
    <property type="match status" value="1"/>
</dbReference>
<evidence type="ECO:0000256" key="2">
    <source>
        <dbReference type="SAM" id="Coils"/>
    </source>
</evidence>
<evidence type="ECO:0000313" key="5">
    <source>
        <dbReference type="Proteomes" id="UP000001880"/>
    </source>
</evidence>
<dbReference type="eggNOG" id="COG1538">
    <property type="taxonomic scope" value="Bacteria"/>
</dbReference>
<dbReference type="SUPFAM" id="SSF56954">
    <property type="entry name" value="Outer membrane efflux proteins (OEP)"/>
    <property type="match status" value="1"/>
</dbReference>
<dbReference type="KEGG" id="hoh:Hoch_4862"/>
<dbReference type="RefSeq" id="WP_012829943.1">
    <property type="nucleotide sequence ID" value="NC_013440.1"/>
</dbReference>
<dbReference type="Gene3D" id="1.20.1600.10">
    <property type="entry name" value="Outer membrane efflux proteins (OEP)"/>
    <property type="match status" value="1"/>
</dbReference>
<feature type="compositionally biased region" description="Low complexity" evidence="3">
    <location>
        <begin position="291"/>
        <end position="309"/>
    </location>
</feature>
<evidence type="ECO:0000313" key="4">
    <source>
        <dbReference type="EMBL" id="ACY17351.1"/>
    </source>
</evidence>
<feature type="coiled-coil region" evidence="2">
    <location>
        <begin position="429"/>
        <end position="463"/>
    </location>
</feature>
<dbReference type="Proteomes" id="UP000001880">
    <property type="component" value="Chromosome"/>
</dbReference>
<keyword evidence="5" id="KW-1185">Reference proteome</keyword>
<dbReference type="PANTHER" id="PTHR30203">
    <property type="entry name" value="OUTER MEMBRANE CATION EFFLUX PROTEIN"/>
    <property type="match status" value="1"/>
</dbReference>
<evidence type="ECO:0000256" key="1">
    <source>
        <dbReference type="ARBA" id="ARBA00007613"/>
    </source>
</evidence>
<name>D0LTY7_HALO1</name>
<accession>D0LTY7</accession>